<dbReference type="RefSeq" id="WP_217137556.1">
    <property type="nucleotide sequence ID" value="NZ_JAFMOU010000055.1"/>
</dbReference>
<keyword evidence="5" id="KW-0413">Isomerase</keyword>
<evidence type="ECO:0000256" key="6">
    <source>
        <dbReference type="ARBA" id="ARBA00034617"/>
    </source>
</evidence>
<dbReference type="Proteomes" id="UP000699865">
    <property type="component" value="Unassembled WGS sequence"/>
</dbReference>
<dbReference type="InterPro" id="IPR014016">
    <property type="entry name" value="UvrD-like_ATP-bd"/>
</dbReference>
<sequence length="465" mass="52559">MKALIDVRPTAEQLALFSRIQPGVEIIRGAAGSGKTTTALLKLRSAIGFYLNRRRRQSEPKAVNVLVLTFNKTLRGYIKELASKQVSQDDAIKLEITTFNAWSRRHVDCSAILTIDQTQTLLESYSRNISADVKFFADEAAYVLGRFPFGQLDEYLSSRRDGRGISPRMERPSRVLLLENVIKPYLNYKKKNNYMDWNDLAIEMYSTLYESYDVIVVDETQDFSANEIRAIMKQSARESTITFVLDSVQKIYSRSFSWAEVGISIRPENSHKLSINYRNTKEIALLAAALLQGVRTDDDGSLPDFSNVERRGSLPLVICGDYISQASYCVEYIKENINLETDSVAFLHPKGWFRDLVPILGQSRLPYKVIQSQSEWPSGEENIALTTFHSAKGLEFDHVFMIGLDGSILNSAKSEDLDYEDTARLRRLVAMGVGRARESVIIGFSKHDMPSISSCLQNVTVRLEL</sequence>
<evidence type="ECO:0000256" key="8">
    <source>
        <dbReference type="ARBA" id="ARBA00048988"/>
    </source>
</evidence>
<dbReference type="PANTHER" id="PTHR11070:SF45">
    <property type="entry name" value="DNA 3'-5' HELICASE"/>
    <property type="match status" value="1"/>
</dbReference>
<keyword evidence="12" id="KW-1185">Reference proteome</keyword>
<evidence type="ECO:0000256" key="1">
    <source>
        <dbReference type="ARBA" id="ARBA00022741"/>
    </source>
</evidence>
<feature type="domain" description="UvrD-like helicase ATP-binding" evidence="10">
    <location>
        <begin position="8"/>
        <end position="280"/>
    </location>
</feature>
<accession>A0ABS6KVK5</accession>
<keyword evidence="1 9" id="KW-0547">Nucleotide-binding</keyword>
<evidence type="ECO:0000259" key="10">
    <source>
        <dbReference type="PROSITE" id="PS51198"/>
    </source>
</evidence>
<evidence type="ECO:0000256" key="3">
    <source>
        <dbReference type="ARBA" id="ARBA00022806"/>
    </source>
</evidence>
<dbReference type="Pfam" id="PF13361">
    <property type="entry name" value="UvrD_C"/>
    <property type="match status" value="1"/>
</dbReference>
<dbReference type="EMBL" id="JAFMOU010000055">
    <property type="protein sequence ID" value="MBU9833646.1"/>
    <property type="molecule type" value="Genomic_DNA"/>
</dbReference>
<keyword evidence="3 9" id="KW-0347">Helicase</keyword>
<evidence type="ECO:0000256" key="4">
    <source>
        <dbReference type="ARBA" id="ARBA00022840"/>
    </source>
</evidence>
<reference evidence="11 12" key="1">
    <citation type="submission" date="2021-03" db="EMBL/GenBank/DDBJ databases">
        <title>Five novel Rahnella species.</title>
        <authorList>
            <person name="Brady C."/>
            <person name="Asselin J."/>
            <person name="Beer S."/>
            <person name="Bruberg M.B."/>
            <person name="Crampton B."/>
            <person name="Venter S."/>
            <person name="Arnold D."/>
            <person name="Denman S."/>
        </authorList>
    </citation>
    <scope>NUCLEOTIDE SEQUENCE [LARGE SCALE GENOMIC DNA]</scope>
    <source>
        <strain evidence="11 12">L72c</strain>
    </source>
</reference>
<keyword evidence="2 9" id="KW-0378">Hydrolase</keyword>
<proteinExistence type="predicted"/>
<dbReference type="GO" id="GO:0004386">
    <property type="term" value="F:helicase activity"/>
    <property type="evidence" value="ECO:0007669"/>
    <property type="project" value="UniProtKB-KW"/>
</dbReference>
<evidence type="ECO:0000256" key="5">
    <source>
        <dbReference type="ARBA" id="ARBA00023235"/>
    </source>
</evidence>
<comment type="caution">
    <text evidence="11">The sequence shown here is derived from an EMBL/GenBank/DDBJ whole genome shotgun (WGS) entry which is preliminary data.</text>
</comment>
<comment type="catalytic activity">
    <reaction evidence="6">
        <text>Couples ATP hydrolysis with the unwinding of duplex DNA by translocating in the 3'-5' direction.</text>
        <dbReference type="EC" id="5.6.2.4"/>
    </reaction>
</comment>
<dbReference type="InterPro" id="IPR000212">
    <property type="entry name" value="DNA_helicase_UvrD/REP"/>
</dbReference>
<dbReference type="PANTHER" id="PTHR11070">
    <property type="entry name" value="UVRD / RECB / PCRA DNA HELICASE FAMILY MEMBER"/>
    <property type="match status" value="1"/>
</dbReference>
<evidence type="ECO:0000313" key="11">
    <source>
        <dbReference type="EMBL" id="MBU9833646.1"/>
    </source>
</evidence>
<evidence type="ECO:0000256" key="7">
    <source>
        <dbReference type="ARBA" id="ARBA00034808"/>
    </source>
</evidence>
<name>A0ABS6KVK5_9GAMM</name>
<dbReference type="InterPro" id="IPR014017">
    <property type="entry name" value="DNA_helicase_UvrD-like_C"/>
</dbReference>
<comment type="catalytic activity">
    <reaction evidence="8">
        <text>ATP + H2O = ADP + phosphate + H(+)</text>
        <dbReference type="Rhea" id="RHEA:13065"/>
        <dbReference type="ChEBI" id="CHEBI:15377"/>
        <dbReference type="ChEBI" id="CHEBI:15378"/>
        <dbReference type="ChEBI" id="CHEBI:30616"/>
        <dbReference type="ChEBI" id="CHEBI:43474"/>
        <dbReference type="ChEBI" id="CHEBI:456216"/>
        <dbReference type="EC" id="5.6.2.4"/>
    </reaction>
</comment>
<dbReference type="PROSITE" id="PS51198">
    <property type="entry name" value="UVRD_HELICASE_ATP_BIND"/>
    <property type="match status" value="1"/>
</dbReference>
<dbReference type="Pfam" id="PF00580">
    <property type="entry name" value="UvrD-helicase"/>
    <property type="match status" value="1"/>
</dbReference>
<gene>
    <name evidence="11" type="ORF">J1786_02195</name>
</gene>
<protein>
    <recommendedName>
        <fullName evidence="7">DNA 3'-5' helicase</fullName>
        <ecNumber evidence="7">5.6.2.4</ecNumber>
    </recommendedName>
</protein>
<evidence type="ECO:0000313" key="12">
    <source>
        <dbReference type="Proteomes" id="UP000699865"/>
    </source>
</evidence>
<dbReference type="EC" id="5.6.2.4" evidence="7"/>
<evidence type="ECO:0000256" key="9">
    <source>
        <dbReference type="PROSITE-ProRule" id="PRU00560"/>
    </source>
</evidence>
<keyword evidence="4 9" id="KW-0067">ATP-binding</keyword>
<organism evidence="11 12">
    <name type="scientific">Rahnella perminowiae</name>
    <dbReference type="NCBI Taxonomy" id="2816244"/>
    <lineage>
        <taxon>Bacteria</taxon>
        <taxon>Pseudomonadati</taxon>
        <taxon>Pseudomonadota</taxon>
        <taxon>Gammaproteobacteria</taxon>
        <taxon>Enterobacterales</taxon>
        <taxon>Yersiniaceae</taxon>
        <taxon>Rahnella</taxon>
    </lineage>
</organism>
<feature type="binding site" evidence="9">
    <location>
        <begin position="29"/>
        <end position="36"/>
    </location>
    <ligand>
        <name>ATP</name>
        <dbReference type="ChEBI" id="CHEBI:30616"/>
    </ligand>
</feature>
<evidence type="ECO:0000256" key="2">
    <source>
        <dbReference type="ARBA" id="ARBA00022801"/>
    </source>
</evidence>